<reference evidence="1 2" key="1">
    <citation type="journal article" date="2012" name="J. Bacteriol.">
        <title>Genome sequence of the highly efficient arsenite-oxidizing bacterium Achromobacter arsenitoxydans SY8.</title>
        <authorList>
            <person name="Li X."/>
            <person name="Hu Y."/>
            <person name="Gong J."/>
            <person name="Lin Y."/>
            <person name="Johnstone L."/>
            <person name="Rensing C."/>
            <person name="Wang G."/>
        </authorList>
    </citation>
    <scope>NUCLEOTIDE SEQUENCE [LARGE SCALE GENOMIC DNA]</scope>
    <source>
        <strain evidence="1 2">SY8</strain>
    </source>
</reference>
<dbReference type="OrthoDB" id="9157651at2"/>
<sequence>MSEKNEWKLVPVEPTPEMWAAVNKLDDEMAAGSYDGKGASIEQVWNCLVDAAPSAPGDTQDEQTESILWWIMRQAQEAKEPCGDDPESLAAVRNAKLASIGGAAAQALGLVRGPDYPAPAAGDALDAARYRWLRDHACNSLHLTRDGEHACNYLTAAQWIESCPEDFQDDAPEEIERMKATNTIWRLQVYPNTPVGFWVLHASTLDAAIDAAQVPQQGEA</sequence>
<evidence type="ECO:0000313" key="2">
    <source>
        <dbReference type="Proteomes" id="UP000003113"/>
    </source>
</evidence>
<protein>
    <submittedName>
        <fullName evidence="1">Uncharacterized protein</fullName>
    </submittedName>
</protein>
<dbReference type="Proteomes" id="UP000003113">
    <property type="component" value="Unassembled WGS sequence"/>
</dbReference>
<gene>
    <name evidence="1" type="ORF">KYC_12528</name>
</gene>
<keyword evidence="2" id="KW-1185">Reference proteome</keyword>
<dbReference type="STRING" id="477184.KYC_12528"/>
<evidence type="ECO:0000313" key="1">
    <source>
        <dbReference type="EMBL" id="EHK65953.1"/>
    </source>
</evidence>
<name>H0F739_9BURK</name>
<proteinExistence type="predicted"/>
<accession>H0F739</accession>
<dbReference type="RefSeq" id="WP_008162575.1">
    <property type="nucleotide sequence ID" value="NZ_AGUF01000046.1"/>
</dbReference>
<dbReference type="AlphaFoldDB" id="H0F739"/>
<organism evidence="1 2">
    <name type="scientific">Achromobacter arsenitoxydans SY8</name>
    <dbReference type="NCBI Taxonomy" id="477184"/>
    <lineage>
        <taxon>Bacteria</taxon>
        <taxon>Pseudomonadati</taxon>
        <taxon>Pseudomonadota</taxon>
        <taxon>Betaproteobacteria</taxon>
        <taxon>Burkholderiales</taxon>
        <taxon>Alcaligenaceae</taxon>
        <taxon>Achromobacter</taxon>
    </lineage>
</organism>
<dbReference type="PATRIC" id="fig|477184.5.peg.2485"/>
<dbReference type="EMBL" id="AGUF01000046">
    <property type="protein sequence ID" value="EHK65953.1"/>
    <property type="molecule type" value="Genomic_DNA"/>
</dbReference>
<comment type="caution">
    <text evidence="1">The sequence shown here is derived from an EMBL/GenBank/DDBJ whole genome shotgun (WGS) entry which is preliminary data.</text>
</comment>